<sequence length="143" mass="15619">MIATLALSALLLGAAPEAPSSPAILLVQETEAPRPAAAPARRQQQRPARRRSARRATPPAIQAPPPPPPTPAPRADIAPMPDRSIEAPRGPFEPETARLRPDLIRPRNLPDARVQSDNEYTRERDSLYREPAAGARMNIPFSY</sequence>
<name>A0ABS4AAM6_9PROT</name>
<comment type="caution">
    <text evidence="2">The sequence shown here is derived from an EMBL/GenBank/DDBJ whole genome shotgun (WGS) entry which is preliminary data.</text>
</comment>
<dbReference type="EMBL" id="JAGIZB010000003">
    <property type="protein sequence ID" value="MBP0444052.1"/>
    <property type="molecule type" value="Genomic_DNA"/>
</dbReference>
<feature type="compositionally biased region" description="Low complexity" evidence="1">
    <location>
        <begin position="33"/>
        <end position="42"/>
    </location>
</feature>
<accession>A0ABS4AAM6</accession>
<dbReference type="Proteomes" id="UP000681594">
    <property type="component" value="Unassembled WGS sequence"/>
</dbReference>
<evidence type="ECO:0000256" key="1">
    <source>
        <dbReference type="SAM" id="MobiDB-lite"/>
    </source>
</evidence>
<evidence type="ECO:0000313" key="3">
    <source>
        <dbReference type="Proteomes" id="UP000681594"/>
    </source>
</evidence>
<dbReference type="RefSeq" id="WP_209378273.1">
    <property type="nucleotide sequence ID" value="NZ_JAGIZB010000003.1"/>
</dbReference>
<feature type="region of interest" description="Disordered" evidence="1">
    <location>
        <begin position="25"/>
        <end position="127"/>
    </location>
</feature>
<gene>
    <name evidence="2" type="ORF">J8J14_04610</name>
</gene>
<feature type="compositionally biased region" description="Pro residues" evidence="1">
    <location>
        <begin position="61"/>
        <end position="72"/>
    </location>
</feature>
<protein>
    <submittedName>
        <fullName evidence="2">Uncharacterized protein</fullName>
    </submittedName>
</protein>
<organism evidence="2 3">
    <name type="scientific">Pararoseomonas baculiformis</name>
    <dbReference type="NCBI Taxonomy" id="2820812"/>
    <lineage>
        <taxon>Bacteria</taxon>
        <taxon>Pseudomonadati</taxon>
        <taxon>Pseudomonadota</taxon>
        <taxon>Alphaproteobacteria</taxon>
        <taxon>Acetobacterales</taxon>
        <taxon>Acetobacteraceae</taxon>
        <taxon>Pararoseomonas</taxon>
    </lineage>
</organism>
<keyword evidence="3" id="KW-1185">Reference proteome</keyword>
<reference evidence="2 3" key="1">
    <citation type="submission" date="2021-03" db="EMBL/GenBank/DDBJ databases">
        <authorList>
            <person name="So Y."/>
        </authorList>
    </citation>
    <scope>NUCLEOTIDE SEQUENCE [LARGE SCALE GENOMIC DNA]</scope>
    <source>
        <strain evidence="2 3">SSH11</strain>
    </source>
</reference>
<feature type="compositionally biased region" description="Basic residues" evidence="1">
    <location>
        <begin position="43"/>
        <end position="54"/>
    </location>
</feature>
<evidence type="ECO:0000313" key="2">
    <source>
        <dbReference type="EMBL" id="MBP0444052.1"/>
    </source>
</evidence>
<feature type="compositionally biased region" description="Basic and acidic residues" evidence="1">
    <location>
        <begin position="95"/>
        <end position="127"/>
    </location>
</feature>
<proteinExistence type="predicted"/>